<dbReference type="EMBL" id="JBDIVE010000011">
    <property type="protein sequence ID" value="MEN3070190.1"/>
    <property type="molecule type" value="Genomic_DNA"/>
</dbReference>
<dbReference type="Proteomes" id="UP001410394">
    <property type="component" value="Unassembled WGS sequence"/>
</dbReference>
<reference evidence="1 2" key="1">
    <citation type="journal article" date="2018" name="Int. J. Syst. Evol. Microbiol.">
        <title>Uliginosibacterium sediminicola sp. nov., isolated from freshwater sediment.</title>
        <authorList>
            <person name="Hwang W.M."/>
            <person name="Kim S.M."/>
            <person name="Kang K."/>
            <person name="Ahn T.Y."/>
        </authorList>
    </citation>
    <scope>NUCLEOTIDE SEQUENCE [LARGE SCALE GENOMIC DNA]</scope>
    <source>
        <strain evidence="1 2">M1-21</strain>
    </source>
</reference>
<proteinExistence type="predicted"/>
<comment type="caution">
    <text evidence="1">The sequence shown here is derived from an EMBL/GenBank/DDBJ whole genome shotgun (WGS) entry which is preliminary data.</text>
</comment>
<keyword evidence="2" id="KW-1185">Reference proteome</keyword>
<evidence type="ECO:0000313" key="2">
    <source>
        <dbReference type="Proteomes" id="UP001410394"/>
    </source>
</evidence>
<name>A0ABU9Z2J7_9RHOO</name>
<organism evidence="1 2">
    <name type="scientific">Uliginosibacterium sediminicola</name>
    <dbReference type="NCBI Taxonomy" id="2024550"/>
    <lineage>
        <taxon>Bacteria</taxon>
        <taxon>Pseudomonadati</taxon>
        <taxon>Pseudomonadota</taxon>
        <taxon>Betaproteobacteria</taxon>
        <taxon>Rhodocyclales</taxon>
        <taxon>Zoogloeaceae</taxon>
        <taxon>Uliginosibacterium</taxon>
    </lineage>
</organism>
<accession>A0ABU9Z2J7</accession>
<gene>
    <name evidence="1" type="ORF">ABDB84_17025</name>
</gene>
<protein>
    <submittedName>
        <fullName evidence="1">Uncharacterized protein</fullName>
    </submittedName>
</protein>
<evidence type="ECO:0000313" key="1">
    <source>
        <dbReference type="EMBL" id="MEN3070190.1"/>
    </source>
</evidence>
<sequence>MKPFLNACKSIVPQSARLTARAAAEHALALAMLDVLQRRGRSYGLLAMYEESRLSAPR</sequence>
<dbReference type="RefSeq" id="WP_345920967.1">
    <property type="nucleotide sequence ID" value="NZ_JBDIVE010000011.1"/>
</dbReference>